<reference evidence="1 2" key="1">
    <citation type="submission" date="2024-01" db="EMBL/GenBank/DDBJ databases">
        <title>Chryseobacterium sp. T9W2-O.</title>
        <authorList>
            <person name="Maltman C."/>
        </authorList>
    </citation>
    <scope>NUCLEOTIDE SEQUENCE [LARGE SCALE GENOMIC DNA]</scope>
    <source>
        <strain evidence="1 2">T9W2-O</strain>
    </source>
</reference>
<protein>
    <submittedName>
        <fullName evidence="1">Uncharacterized protein</fullName>
    </submittedName>
</protein>
<proteinExistence type="predicted"/>
<dbReference type="EMBL" id="JAYLAA010000037">
    <property type="protein sequence ID" value="MEC3875946.1"/>
    <property type="molecule type" value="Genomic_DNA"/>
</dbReference>
<evidence type="ECO:0000313" key="1">
    <source>
        <dbReference type="EMBL" id="MEC3875946.1"/>
    </source>
</evidence>
<accession>A0ABU6HSB3</accession>
<dbReference type="RefSeq" id="WP_326320747.1">
    <property type="nucleotide sequence ID" value="NZ_JAYLAA010000037.1"/>
</dbReference>
<keyword evidence="2" id="KW-1185">Reference proteome</keyword>
<evidence type="ECO:0000313" key="2">
    <source>
        <dbReference type="Proteomes" id="UP001348397"/>
    </source>
</evidence>
<sequence length="156" mass="18268">MTPRKELFIKIKETLMTIPELELVDLERQQMQSDKFPDLFVSALIKINRISYETMTEQNQEGMTSVDVVLYCRDGWMNQHNGTEDTDHGMNEIDLLDAIAEKLQFLKGDQFTPLQQTDDEIQQQTMQGIFSYRQSFSTMIYRKLAPKYQSKTLTIN</sequence>
<name>A0ABU6HSB3_9FLAO</name>
<comment type="caution">
    <text evidence="1">The sequence shown here is derived from an EMBL/GenBank/DDBJ whole genome shotgun (WGS) entry which is preliminary data.</text>
</comment>
<organism evidence="1 2">
    <name type="scientific">Chryseobacterium salviniae</name>
    <dbReference type="NCBI Taxonomy" id="3101750"/>
    <lineage>
        <taxon>Bacteria</taxon>
        <taxon>Pseudomonadati</taxon>
        <taxon>Bacteroidota</taxon>
        <taxon>Flavobacteriia</taxon>
        <taxon>Flavobacteriales</taxon>
        <taxon>Weeksellaceae</taxon>
        <taxon>Chryseobacterium group</taxon>
        <taxon>Chryseobacterium</taxon>
    </lineage>
</organism>
<gene>
    <name evidence="1" type="ORF">SOP96_09505</name>
</gene>
<dbReference type="Proteomes" id="UP001348397">
    <property type="component" value="Unassembled WGS sequence"/>
</dbReference>